<feature type="compositionally biased region" description="Basic residues" evidence="2">
    <location>
        <begin position="754"/>
        <end position="764"/>
    </location>
</feature>
<protein>
    <submittedName>
        <fullName evidence="3">Uncharacterized protein</fullName>
    </submittedName>
</protein>
<evidence type="ECO:0000313" key="4">
    <source>
        <dbReference type="Proteomes" id="UP000785679"/>
    </source>
</evidence>
<dbReference type="AlphaFoldDB" id="A0A8J8P0B3"/>
<feature type="compositionally biased region" description="Polar residues" evidence="2">
    <location>
        <begin position="83"/>
        <end position="93"/>
    </location>
</feature>
<sequence>MNDYSKASELYKSATSNPHSTWLTKDESTQKRQSGLVPVLQLPPQQQQHHQFNRGDSGAGLFSDKSDSPRNSSGLQASPFLQRKSNQSQNQSVEGIPFQGYPQSQLMMENEDLTLRIKRCEAQKDEVLKFAEKLEQDNYRLTELNTKLQMQGKRRDGIMIQIRRQNKALKGFVREKLKNGMPLGDSGPLSMDDLEQSFEEEMQEFQVRQFEPQLPEIEGLSRTSSLVSPSLRSTTNRLMLKRNQSPTSNLEDKHCENAQLDEIQKTLLELKFTAEKQQPTVVVNNRQAQDMELLKQKVQLLEESNRALKSAQEMHKESYSKLTADYAELKKQNEQLRENNQSMKEQKEAADARVEKMTKEIEKLRQGSTGKPQQQHSFKPQNSELINQSQNFEDYKETTEFDNQLSGFFEDQTSFINEKGGGKGEFVKRESLANEFADMGSCMMDMSPMKPASSMKIIPPERVEPQVDKNAELLQQILASLAELKQGGKVDSLQQQIHESINQSHLRSISQQQPQVNPLGAENSLPDGQSDSAHNNGLIQNQVAISNHSQSNQGIAQQASQKSNSNSNSQNNSSVVELTGQTFFPQLGKPKHHPAKEDLFSRLQQLSELQSKNQNSIDLTQIQNVQKIDFEAQNEGQQFHENVSMIEEFEGFINTIPPPLPFSSPQPISTTQEKSLISQKRMTLQTSLKQSIIEVPHDEDRNSSDEDKLPQQPMSRNIGTKSSKTLAEPTSANRPVSTSQMFLMSKQMLQVLGTKKKATKKGSKGVKDSKAEIQRPGTARQVYQQQNPLTGGGTLMMRQSLIGNFLLNAQQQQQQQTSKNSSTSQSMFGSLSKSAFGMRKSIIVSDEEAQQPQHKQQW</sequence>
<keyword evidence="4" id="KW-1185">Reference proteome</keyword>
<dbReference type="Proteomes" id="UP000785679">
    <property type="component" value="Unassembled WGS sequence"/>
</dbReference>
<name>A0A8J8P0B3_HALGN</name>
<dbReference type="EMBL" id="RRYP01003709">
    <property type="protein sequence ID" value="TNV83560.1"/>
    <property type="molecule type" value="Genomic_DNA"/>
</dbReference>
<evidence type="ECO:0000256" key="1">
    <source>
        <dbReference type="SAM" id="Coils"/>
    </source>
</evidence>
<organism evidence="3 4">
    <name type="scientific">Halteria grandinella</name>
    <dbReference type="NCBI Taxonomy" id="5974"/>
    <lineage>
        <taxon>Eukaryota</taxon>
        <taxon>Sar</taxon>
        <taxon>Alveolata</taxon>
        <taxon>Ciliophora</taxon>
        <taxon>Intramacronucleata</taxon>
        <taxon>Spirotrichea</taxon>
        <taxon>Stichotrichia</taxon>
        <taxon>Sporadotrichida</taxon>
        <taxon>Halteriidae</taxon>
        <taxon>Halteria</taxon>
    </lineage>
</organism>
<feature type="region of interest" description="Disordered" evidence="2">
    <location>
        <begin position="548"/>
        <end position="574"/>
    </location>
</feature>
<feature type="region of interest" description="Disordered" evidence="2">
    <location>
        <begin position="1"/>
        <end position="103"/>
    </location>
</feature>
<feature type="compositionally biased region" description="Polar residues" evidence="2">
    <location>
        <begin position="712"/>
        <end position="738"/>
    </location>
</feature>
<feature type="compositionally biased region" description="Polar residues" evidence="2">
    <location>
        <begin position="13"/>
        <end position="23"/>
    </location>
</feature>
<reference evidence="3" key="1">
    <citation type="submission" date="2019-06" db="EMBL/GenBank/DDBJ databases">
        <authorList>
            <person name="Zheng W."/>
        </authorList>
    </citation>
    <scope>NUCLEOTIDE SEQUENCE</scope>
    <source>
        <strain evidence="3">QDHG01</strain>
    </source>
</reference>
<feature type="compositionally biased region" description="Low complexity" evidence="2">
    <location>
        <begin position="556"/>
        <end position="574"/>
    </location>
</feature>
<feature type="compositionally biased region" description="Basic and acidic residues" evidence="2">
    <location>
        <begin position="695"/>
        <end position="709"/>
    </location>
</feature>
<feature type="compositionally biased region" description="Low complexity" evidence="2">
    <location>
        <begin position="810"/>
        <end position="826"/>
    </location>
</feature>
<feature type="region of interest" description="Disordered" evidence="2">
    <location>
        <begin position="363"/>
        <end position="382"/>
    </location>
</feature>
<feature type="region of interest" description="Disordered" evidence="2">
    <location>
        <begin position="692"/>
        <end position="738"/>
    </location>
</feature>
<feature type="compositionally biased region" description="Polar residues" evidence="2">
    <location>
        <begin position="504"/>
        <end position="516"/>
    </location>
</feature>
<comment type="caution">
    <text evidence="3">The sequence shown here is derived from an EMBL/GenBank/DDBJ whole genome shotgun (WGS) entry which is preliminary data.</text>
</comment>
<gene>
    <name evidence="3" type="ORF">FGO68_gene14132</name>
</gene>
<proteinExistence type="predicted"/>
<feature type="coiled-coil region" evidence="1">
    <location>
        <begin position="103"/>
        <end position="151"/>
    </location>
</feature>
<feature type="compositionally biased region" description="Polar residues" evidence="2">
    <location>
        <begin position="526"/>
        <end position="535"/>
    </location>
</feature>
<evidence type="ECO:0000256" key="2">
    <source>
        <dbReference type="SAM" id="MobiDB-lite"/>
    </source>
</evidence>
<feature type="compositionally biased region" description="Polar residues" evidence="2">
    <location>
        <begin position="366"/>
        <end position="382"/>
    </location>
</feature>
<keyword evidence="1" id="KW-0175">Coiled coil</keyword>
<feature type="region of interest" description="Disordered" evidence="2">
    <location>
        <begin position="504"/>
        <end position="535"/>
    </location>
</feature>
<feature type="region of interest" description="Disordered" evidence="2">
    <location>
        <begin position="753"/>
        <end position="779"/>
    </location>
</feature>
<feature type="compositionally biased region" description="Low complexity" evidence="2">
    <location>
        <begin position="36"/>
        <end position="50"/>
    </location>
</feature>
<accession>A0A8J8P0B3</accession>
<feature type="region of interest" description="Disordered" evidence="2">
    <location>
        <begin position="810"/>
        <end position="831"/>
    </location>
</feature>
<evidence type="ECO:0000313" key="3">
    <source>
        <dbReference type="EMBL" id="TNV83560.1"/>
    </source>
</evidence>